<feature type="transmembrane region" description="Helical" evidence="2">
    <location>
        <begin position="548"/>
        <end position="574"/>
    </location>
</feature>
<dbReference type="Gene3D" id="3.10.450.50">
    <property type="match status" value="1"/>
</dbReference>
<evidence type="ECO:0000313" key="6">
    <source>
        <dbReference type="Proteomes" id="UP001530315"/>
    </source>
</evidence>
<comment type="caution">
    <text evidence="5">The sequence shown here is derived from an EMBL/GenBank/DDBJ whole genome shotgun (WGS) entry which is preliminary data.</text>
</comment>
<feature type="compositionally biased region" description="Basic and acidic residues" evidence="1">
    <location>
        <begin position="219"/>
        <end position="238"/>
    </location>
</feature>
<evidence type="ECO:0000313" key="5">
    <source>
        <dbReference type="EMBL" id="KAL3780755.1"/>
    </source>
</evidence>
<accession>A0ABD3NY14</accession>
<keyword evidence="3" id="KW-0732">Signal</keyword>
<feature type="region of interest" description="Disordered" evidence="1">
    <location>
        <begin position="218"/>
        <end position="238"/>
    </location>
</feature>
<dbReference type="Pfam" id="PF12680">
    <property type="entry name" value="SnoaL_2"/>
    <property type="match status" value="1"/>
</dbReference>
<protein>
    <recommendedName>
        <fullName evidence="4">SnoaL-like domain-containing protein</fullName>
    </recommendedName>
</protein>
<feature type="domain" description="SnoaL-like" evidence="4">
    <location>
        <begin position="240"/>
        <end position="333"/>
    </location>
</feature>
<name>A0ABD3NY14_9STRA</name>
<reference evidence="5 6" key="1">
    <citation type="submission" date="2024-10" db="EMBL/GenBank/DDBJ databases">
        <title>Updated reference genomes for cyclostephanoid diatoms.</title>
        <authorList>
            <person name="Roberts W.R."/>
            <person name="Alverson A.J."/>
        </authorList>
    </citation>
    <scope>NUCLEOTIDE SEQUENCE [LARGE SCALE GENOMIC DNA]</scope>
    <source>
        <strain evidence="5 6">AJA276-08</strain>
    </source>
</reference>
<feature type="region of interest" description="Disordered" evidence="1">
    <location>
        <begin position="36"/>
        <end position="55"/>
    </location>
</feature>
<dbReference type="InterPro" id="IPR032710">
    <property type="entry name" value="NTF2-like_dom_sf"/>
</dbReference>
<evidence type="ECO:0000256" key="3">
    <source>
        <dbReference type="SAM" id="SignalP"/>
    </source>
</evidence>
<evidence type="ECO:0000256" key="1">
    <source>
        <dbReference type="SAM" id="MobiDB-lite"/>
    </source>
</evidence>
<keyword evidence="2" id="KW-1133">Transmembrane helix</keyword>
<dbReference type="SUPFAM" id="SSF54427">
    <property type="entry name" value="NTF2-like"/>
    <property type="match status" value="1"/>
</dbReference>
<dbReference type="InterPro" id="IPR037401">
    <property type="entry name" value="SnoaL-like"/>
</dbReference>
<keyword evidence="2" id="KW-0472">Membrane</keyword>
<keyword evidence="6" id="KW-1185">Reference proteome</keyword>
<feature type="signal peptide" evidence="3">
    <location>
        <begin position="1"/>
        <end position="25"/>
    </location>
</feature>
<gene>
    <name evidence="5" type="ORF">ACHAW5_006425</name>
</gene>
<feature type="transmembrane region" description="Helical" evidence="2">
    <location>
        <begin position="377"/>
        <end position="398"/>
    </location>
</feature>
<dbReference type="EMBL" id="JALLAZ020001098">
    <property type="protein sequence ID" value="KAL3780755.1"/>
    <property type="molecule type" value="Genomic_DNA"/>
</dbReference>
<keyword evidence="2" id="KW-0812">Transmembrane</keyword>
<feature type="chain" id="PRO_5044795857" description="SnoaL-like domain-containing protein" evidence="3">
    <location>
        <begin position="26"/>
        <end position="625"/>
    </location>
</feature>
<dbReference type="Proteomes" id="UP001530315">
    <property type="component" value="Unassembled WGS sequence"/>
</dbReference>
<evidence type="ECO:0000259" key="4">
    <source>
        <dbReference type="Pfam" id="PF12680"/>
    </source>
</evidence>
<sequence>MLSNTLLPPPILLLLLTTTIDGATAFAFPNSPRQCRPGGIPSAMTTTRTATSRDDGEAGRLVVESLVASLNSRTDPEVVVGSFFTRDVEYTDAGSFYARIAGGGALTRHLRLHAGSSSGLSSLGPHDARTIVIDDVVAGPTAACVLYHLEEQDAALPDTTSIAFYELTRDDDGGDMRIARAFDVSEPPSPKPGDAGLRLLRYASRFLDVIGGKGTRAVGDLEERGKEEGTTEPRSGDDSVSKYFDAWNRRDVAYASSLFADDCIMRDLQYDEPFVGRERFKGHLTRVAECLPGTFKFVVDDLVVDDRRAGAVWHVENDGSPLPFTRGCSFYSLDVETGIIRSGFEIPERAPPKTGLLRTLASKFLAEPIRLVPASLWVAYMYVLFVSDGILPGANALALEQRTWEEVRDLSINFFLVSPALHLPFSPVVHPMLEGVFNLLLAWAAMFAGFLSDERDDKPNLLPLGPMLVGMQFLTSGFLLPYLFTRTSERNSEEGATSVVYREDIAGDLQREVAEWRPLGLFLGGVGTSSILWGLFARPEFGEFGDRYASFLDLLSIDRVGSSFIVDLAIFAAFQGWFVDDDLWRRRVASDELAFLRNAAKLIPFFGLVTYLTLRPPLPTRGKKD</sequence>
<dbReference type="PANTHER" id="PTHR36367:SF2">
    <property type="entry name" value="TRANSMEMBRANE PROTEIN"/>
    <property type="match status" value="1"/>
</dbReference>
<feature type="transmembrane region" description="Helical" evidence="2">
    <location>
        <begin position="464"/>
        <end position="484"/>
    </location>
</feature>
<feature type="transmembrane region" description="Helical" evidence="2">
    <location>
        <begin position="519"/>
        <end position="536"/>
    </location>
</feature>
<dbReference type="AlphaFoldDB" id="A0ABD3NY14"/>
<dbReference type="PANTHER" id="PTHR36367">
    <property type="entry name" value="TRANSMEMBRANE PROTEIN"/>
    <property type="match status" value="1"/>
</dbReference>
<proteinExistence type="predicted"/>
<feature type="transmembrane region" description="Helical" evidence="2">
    <location>
        <begin position="435"/>
        <end position="452"/>
    </location>
</feature>
<organism evidence="5 6">
    <name type="scientific">Stephanodiscus triporus</name>
    <dbReference type="NCBI Taxonomy" id="2934178"/>
    <lineage>
        <taxon>Eukaryota</taxon>
        <taxon>Sar</taxon>
        <taxon>Stramenopiles</taxon>
        <taxon>Ochrophyta</taxon>
        <taxon>Bacillariophyta</taxon>
        <taxon>Coscinodiscophyceae</taxon>
        <taxon>Thalassiosirophycidae</taxon>
        <taxon>Stephanodiscales</taxon>
        <taxon>Stephanodiscaceae</taxon>
        <taxon>Stephanodiscus</taxon>
    </lineage>
</organism>
<evidence type="ECO:0000256" key="2">
    <source>
        <dbReference type="SAM" id="Phobius"/>
    </source>
</evidence>